<accession>A0A4R4A5W1</accession>
<keyword evidence="3 7" id="KW-0812">Transmembrane</keyword>
<keyword evidence="6 7" id="KW-0472">Membrane</keyword>
<feature type="transmembrane region" description="Helical" evidence="7">
    <location>
        <begin position="348"/>
        <end position="366"/>
    </location>
</feature>
<dbReference type="EMBL" id="SMDC01000012">
    <property type="protein sequence ID" value="TCW34153.1"/>
    <property type="molecule type" value="Genomic_DNA"/>
</dbReference>
<evidence type="ECO:0000256" key="2">
    <source>
        <dbReference type="ARBA" id="ARBA00004586"/>
    </source>
</evidence>
<dbReference type="AlphaFoldDB" id="A0A4R4A5W1"/>
<dbReference type="Pfam" id="PF07787">
    <property type="entry name" value="TMEM43"/>
    <property type="match status" value="1"/>
</dbReference>
<dbReference type="PANTHER" id="PTHR13416">
    <property type="match status" value="1"/>
</dbReference>
<feature type="transmembrane region" description="Helical" evidence="7">
    <location>
        <begin position="280"/>
        <end position="302"/>
    </location>
</feature>
<comment type="caution">
    <text evidence="8">The sequence shown here is derived from an EMBL/GenBank/DDBJ whole genome shotgun (WGS) entry which is preliminary data.</text>
</comment>
<feature type="transmembrane region" description="Helical" evidence="7">
    <location>
        <begin position="314"/>
        <end position="342"/>
    </location>
</feature>
<evidence type="ECO:0000313" key="8">
    <source>
        <dbReference type="EMBL" id="TCW34153.1"/>
    </source>
</evidence>
<protein>
    <submittedName>
        <fullName evidence="8">Uncharacterized protein DUF1625</fullName>
    </submittedName>
</protein>
<evidence type="ECO:0000256" key="6">
    <source>
        <dbReference type="ARBA" id="ARBA00023136"/>
    </source>
</evidence>
<organism evidence="8 9">
    <name type="scientific">Marichromatium gracile</name>
    <name type="common">Chromatium gracile</name>
    <dbReference type="NCBI Taxonomy" id="1048"/>
    <lineage>
        <taxon>Bacteria</taxon>
        <taxon>Pseudomonadati</taxon>
        <taxon>Pseudomonadota</taxon>
        <taxon>Gammaproteobacteria</taxon>
        <taxon>Chromatiales</taxon>
        <taxon>Chromatiaceae</taxon>
        <taxon>Marichromatium</taxon>
    </lineage>
</organism>
<keyword evidence="5 7" id="KW-1133">Transmembrane helix</keyword>
<reference evidence="8 9" key="1">
    <citation type="submission" date="2019-03" db="EMBL/GenBank/DDBJ databases">
        <title>Genomic Encyclopedia of Type Strains, Phase IV (KMG-IV): sequencing the most valuable type-strain genomes for metagenomic binning, comparative biology and taxonomic classification.</title>
        <authorList>
            <person name="Goeker M."/>
        </authorList>
    </citation>
    <scope>NUCLEOTIDE SEQUENCE [LARGE SCALE GENOMIC DNA]</scope>
    <source>
        <strain evidence="8 9">DSM 203</strain>
    </source>
</reference>
<gene>
    <name evidence="8" type="ORF">EDC29_1124</name>
</gene>
<dbReference type="InterPro" id="IPR012430">
    <property type="entry name" value="TMEM43_fam"/>
</dbReference>
<dbReference type="PANTHER" id="PTHR13416:SF2">
    <property type="entry name" value="TRANSMEMBRANE PROTEIN 43"/>
    <property type="match status" value="1"/>
</dbReference>
<sequence length="381" mass="40596">MDSFTETTHRSWFSRIGGALTGILFGLILVVVASSLLWWNEGRAIDRTRTLDAGAEAVVAIAATPVDPANDGELVHLSGATHTDARLRDPIFAIEVPAIRLERQVEMYQWSEQRESETVKELGGGETTRTTYSYQRTWSSQPIDSSGFRHPEGHHNPTMPYTSEQWQADRVTLGAFRLAPAFVSQIGGARTLPVDAEEAPTGFVSDGSGFYKGTPANPEVGDLRVSFRVVDPDGEISAIGRQQGDTLVTARLKHGTIALLEPGQIDAITMFEHAHSANALLTWGLRVGGVVALWIGLALILAPLKVIADLIPMLGSLVGFATGLVAALLALATGSLVIALAWIAHRPLLGGALLVAALLFAVLGAGQWRKGARQAATSTTA</sequence>
<evidence type="ECO:0000256" key="7">
    <source>
        <dbReference type="SAM" id="Phobius"/>
    </source>
</evidence>
<evidence type="ECO:0000256" key="4">
    <source>
        <dbReference type="ARBA" id="ARBA00022824"/>
    </source>
</evidence>
<dbReference type="GO" id="GO:0006629">
    <property type="term" value="P:lipid metabolic process"/>
    <property type="evidence" value="ECO:0007669"/>
    <property type="project" value="TreeGrafter"/>
</dbReference>
<name>A0A4R4A5W1_MARGR</name>
<comment type="subcellular location">
    <subcellularLocation>
        <location evidence="1">Endomembrane system</location>
        <topology evidence="1">Multi-pass membrane protein</topology>
    </subcellularLocation>
    <subcellularLocation>
        <location evidence="2">Endoplasmic reticulum membrane</location>
    </subcellularLocation>
</comment>
<proteinExistence type="predicted"/>
<dbReference type="GO" id="GO:0012505">
    <property type="term" value="C:endomembrane system"/>
    <property type="evidence" value="ECO:0007669"/>
    <property type="project" value="UniProtKB-SubCell"/>
</dbReference>
<dbReference type="RefSeq" id="WP_132230439.1">
    <property type="nucleotide sequence ID" value="NZ_NRRH01000008.1"/>
</dbReference>
<dbReference type="GO" id="GO:0071763">
    <property type="term" value="P:nuclear membrane organization"/>
    <property type="evidence" value="ECO:0007669"/>
    <property type="project" value="TreeGrafter"/>
</dbReference>
<evidence type="ECO:0000256" key="5">
    <source>
        <dbReference type="ARBA" id="ARBA00022989"/>
    </source>
</evidence>
<feature type="transmembrane region" description="Helical" evidence="7">
    <location>
        <begin position="12"/>
        <end position="39"/>
    </location>
</feature>
<evidence type="ECO:0000256" key="3">
    <source>
        <dbReference type="ARBA" id="ARBA00022692"/>
    </source>
</evidence>
<keyword evidence="4" id="KW-0256">Endoplasmic reticulum</keyword>
<evidence type="ECO:0000313" key="9">
    <source>
        <dbReference type="Proteomes" id="UP000295247"/>
    </source>
</evidence>
<dbReference type="Proteomes" id="UP000295247">
    <property type="component" value="Unassembled WGS sequence"/>
</dbReference>
<evidence type="ECO:0000256" key="1">
    <source>
        <dbReference type="ARBA" id="ARBA00004127"/>
    </source>
</evidence>